<dbReference type="Pfam" id="PF25275">
    <property type="entry name" value="Golvesin_C"/>
    <property type="match status" value="1"/>
</dbReference>
<dbReference type="InterPro" id="IPR050546">
    <property type="entry name" value="Glycosyl_Hydrlase_16"/>
</dbReference>
<accession>A0A5B9EGY4</accession>
<feature type="domain" description="GH16" evidence="3">
    <location>
        <begin position="39"/>
        <end position="268"/>
    </location>
</feature>
<comment type="similarity">
    <text evidence="1">Belongs to the glycosyl hydrolase 16 family.</text>
</comment>
<evidence type="ECO:0000256" key="1">
    <source>
        <dbReference type="ARBA" id="ARBA00006865"/>
    </source>
</evidence>
<dbReference type="PANTHER" id="PTHR10963">
    <property type="entry name" value="GLYCOSYL HYDROLASE-RELATED"/>
    <property type="match status" value="1"/>
</dbReference>
<dbReference type="Proteomes" id="UP000321820">
    <property type="component" value="Chromosome"/>
</dbReference>
<sequence length="396" mass="43196">MKTILVAALILHAGLLAAQTPGSPANVFAGVEIPGSPANVFAGVEIPEKYALQFSEDFKGDQVDTNQWTFRTDAKALSTQLARNVSVHDGKLYITPRKEDVAGMHYTGGGIVSKAAFRYGYFEVTAQVTNDPGWHTSFWAMAGDGKTTFTDISRTEIDDFEIESPLKVSMGYLVWKNRQSISSERCDGGFSPGFSTASGMHMYAVEWTETSLTYYLDRKKICQQAYLPTQGTHDRVNIWLTTIGAKQPIDASGTSPAIYSQVRYYVRDYYIGAAEQGYAEYGKDWHDGPEPGFSNSLTRASCSGDATAMYVPSIAQSGTYNVQVWHVKNNPSLRNGAGEAHILSKAGPSTKEIPADTATGWVDLGTYDFDRGTAGSVTLAPKDGCVEANMVKFLRR</sequence>
<gene>
    <name evidence="4" type="ORF">FTW19_17335</name>
</gene>
<reference evidence="4 5" key="1">
    <citation type="submission" date="2019-08" db="EMBL/GenBank/DDBJ databases">
        <title>Complete genome sequence of Terriglobus albidus strain ORNL.</title>
        <authorList>
            <person name="Podar M."/>
        </authorList>
    </citation>
    <scope>NUCLEOTIDE SEQUENCE [LARGE SCALE GENOMIC DNA]</scope>
    <source>
        <strain evidence="4 5">ORNL</strain>
    </source>
</reference>
<evidence type="ECO:0000259" key="3">
    <source>
        <dbReference type="PROSITE" id="PS51762"/>
    </source>
</evidence>
<feature type="signal peptide" evidence="2">
    <location>
        <begin position="1"/>
        <end position="18"/>
    </location>
</feature>
<evidence type="ECO:0000313" key="4">
    <source>
        <dbReference type="EMBL" id="QEE29597.1"/>
    </source>
</evidence>
<keyword evidence="4" id="KW-0378">Hydrolase</keyword>
<dbReference type="AlphaFoldDB" id="A0A5B9EGY4"/>
<evidence type="ECO:0000256" key="2">
    <source>
        <dbReference type="SAM" id="SignalP"/>
    </source>
</evidence>
<dbReference type="Gene3D" id="2.60.120.200">
    <property type="match status" value="1"/>
</dbReference>
<dbReference type="SUPFAM" id="SSF49899">
    <property type="entry name" value="Concanavalin A-like lectins/glucanases"/>
    <property type="match status" value="1"/>
</dbReference>
<dbReference type="PROSITE" id="PS51762">
    <property type="entry name" value="GH16_2"/>
    <property type="match status" value="1"/>
</dbReference>
<dbReference type="InterPro" id="IPR013320">
    <property type="entry name" value="ConA-like_dom_sf"/>
</dbReference>
<dbReference type="GO" id="GO:0005975">
    <property type="term" value="P:carbohydrate metabolic process"/>
    <property type="evidence" value="ECO:0007669"/>
    <property type="project" value="InterPro"/>
</dbReference>
<dbReference type="KEGG" id="talb:FTW19_17335"/>
<protein>
    <submittedName>
        <fullName evidence="4">Family 16 glycosylhydrolase</fullName>
    </submittedName>
</protein>
<name>A0A5B9EGY4_9BACT</name>
<dbReference type="InterPro" id="IPR033803">
    <property type="entry name" value="CBD-like_Golvesin-Xly"/>
</dbReference>
<keyword evidence="2" id="KW-0732">Signal</keyword>
<proteinExistence type="inferred from homology"/>
<dbReference type="Pfam" id="PF00722">
    <property type="entry name" value="Glyco_hydro_16"/>
    <property type="match status" value="1"/>
</dbReference>
<dbReference type="PANTHER" id="PTHR10963:SF60">
    <property type="entry name" value="GRAM-NEGATIVE BACTERIA-BINDING PROTEIN 1-RELATED"/>
    <property type="match status" value="1"/>
</dbReference>
<dbReference type="RefSeq" id="WP_147648789.1">
    <property type="nucleotide sequence ID" value="NZ_CP042806.1"/>
</dbReference>
<keyword evidence="5" id="KW-1185">Reference proteome</keyword>
<evidence type="ECO:0000313" key="5">
    <source>
        <dbReference type="Proteomes" id="UP000321820"/>
    </source>
</evidence>
<organism evidence="4 5">
    <name type="scientific">Terriglobus albidus</name>
    <dbReference type="NCBI Taxonomy" id="1592106"/>
    <lineage>
        <taxon>Bacteria</taxon>
        <taxon>Pseudomonadati</taxon>
        <taxon>Acidobacteriota</taxon>
        <taxon>Terriglobia</taxon>
        <taxon>Terriglobales</taxon>
        <taxon>Acidobacteriaceae</taxon>
        <taxon>Terriglobus</taxon>
    </lineage>
</organism>
<feature type="chain" id="PRO_5023110824" evidence="2">
    <location>
        <begin position="19"/>
        <end position="396"/>
    </location>
</feature>
<dbReference type="InterPro" id="IPR000757">
    <property type="entry name" value="Beta-glucanase-like"/>
</dbReference>
<dbReference type="EMBL" id="CP042806">
    <property type="protein sequence ID" value="QEE29597.1"/>
    <property type="molecule type" value="Genomic_DNA"/>
</dbReference>
<dbReference type="OrthoDB" id="9800955at2"/>
<dbReference type="GO" id="GO:0004553">
    <property type="term" value="F:hydrolase activity, hydrolyzing O-glycosyl compounds"/>
    <property type="evidence" value="ECO:0007669"/>
    <property type="project" value="InterPro"/>
</dbReference>